<dbReference type="Proteomes" id="UP000681720">
    <property type="component" value="Unassembled WGS sequence"/>
</dbReference>
<proteinExistence type="predicted"/>
<protein>
    <submittedName>
        <fullName evidence="1">Uncharacterized protein</fullName>
    </submittedName>
</protein>
<feature type="non-terminal residue" evidence="1">
    <location>
        <position position="437"/>
    </location>
</feature>
<organism evidence="1 2">
    <name type="scientific">Rotaria magnacalcarata</name>
    <dbReference type="NCBI Taxonomy" id="392030"/>
    <lineage>
        <taxon>Eukaryota</taxon>
        <taxon>Metazoa</taxon>
        <taxon>Spiralia</taxon>
        <taxon>Gnathifera</taxon>
        <taxon>Rotifera</taxon>
        <taxon>Eurotatoria</taxon>
        <taxon>Bdelloidea</taxon>
        <taxon>Philodinida</taxon>
        <taxon>Philodinidae</taxon>
        <taxon>Rotaria</taxon>
    </lineage>
</organism>
<feature type="non-terminal residue" evidence="1">
    <location>
        <position position="1"/>
    </location>
</feature>
<gene>
    <name evidence="1" type="ORF">GIL414_LOCUS64867</name>
</gene>
<dbReference type="CDD" id="cd00303">
    <property type="entry name" value="retropepsin_like"/>
    <property type="match status" value="1"/>
</dbReference>
<sequence length="437" mass="49322">HMTDASKLDHLYHGLKSSLMKDVLREAPATPAEFLDKARHEENLDRLVTTAALHTNDNDTQATNYSNNSAYRSPQSARAMHYQNSSNMYSKGYYANVYSPRPVGSNDGSDSHPSRPSVFYSSIHNTYSVQKPNIYHRLVPFSRSYINRNIQKYPTINNSRQALVKSIEQHHAVNQNIKKSNPSLIFINTLVNGSRLRAMIDTGATHSFITQRALSTLYHSVVPSCDCIAQLGDGQTMLKIVGEVQLLLQFNKVFTPLNVLVVKTMNTDFILGSDWCTKNAAKIDYEINQVSIRSSRGHTFIPYHKSIECLTLDVKSINVIHIPPRESYTVQAKVELSSADTVYFSPVDAIQSKKSIVMSPSLLHINNYTTYLEVYNPHDYTYTLPMNTLLGRITHTPYQMHSCLLSDTSREYSSLSSQRHILNTIDLEQKPSATSHT</sequence>
<comment type="caution">
    <text evidence="1">The sequence shown here is derived from an EMBL/GenBank/DDBJ whole genome shotgun (WGS) entry which is preliminary data.</text>
</comment>
<dbReference type="Gene3D" id="2.40.70.10">
    <property type="entry name" value="Acid Proteases"/>
    <property type="match status" value="1"/>
</dbReference>
<dbReference type="InterPro" id="IPR021109">
    <property type="entry name" value="Peptidase_aspartic_dom_sf"/>
</dbReference>
<dbReference type="InterPro" id="IPR001969">
    <property type="entry name" value="Aspartic_peptidase_AS"/>
</dbReference>
<evidence type="ECO:0000313" key="1">
    <source>
        <dbReference type="EMBL" id="CAF5147639.1"/>
    </source>
</evidence>
<dbReference type="EMBL" id="CAJOBJ010284648">
    <property type="protein sequence ID" value="CAF5147639.1"/>
    <property type="molecule type" value="Genomic_DNA"/>
</dbReference>
<reference evidence="1" key="1">
    <citation type="submission" date="2021-02" db="EMBL/GenBank/DDBJ databases">
        <authorList>
            <person name="Nowell W R."/>
        </authorList>
    </citation>
    <scope>NUCLEOTIDE SEQUENCE</scope>
</reference>
<dbReference type="Pfam" id="PF08284">
    <property type="entry name" value="RVP_2"/>
    <property type="match status" value="1"/>
</dbReference>
<dbReference type="AlphaFoldDB" id="A0A8S3G097"/>
<dbReference type="SUPFAM" id="SSF50630">
    <property type="entry name" value="Acid proteases"/>
    <property type="match status" value="1"/>
</dbReference>
<dbReference type="GO" id="GO:0006508">
    <property type="term" value="P:proteolysis"/>
    <property type="evidence" value="ECO:0007669"/>
    <property type="project" value="InterPro"/>
</dbReference>
<name>A0A8S3G097_9BILA</name>
<evidence type="ECO:0000313" key="2">
    <source>
        <dbReference type="Proteomes" id="UP000681720"/>
    </source>
</evidence>
<dbReference type="PROSITE" id="PS00141">
    <property type="entry name" value="ASP_PROTEASE"/>
    <property type="match status" value="1"/>
</dbReference>
<dbReference type="GO" id="GO:0004190">
    <property type="term" value="F:aspartic-type endopeptidase activity"/>
    <property type="evidence" value="ECO:0007669"/>
    <property type="project" value="InterPro"/>
</dbReference>
<accession>A0A8S3G097</accession>